<sequence length="78" mass="9019">MTAENEKDCLSKERATWTDEDTRALIIIWEDVLSDLLGAKKKALKGYITIAERLRAVGIRKNTKEVRKKIQNIGNKYR</sequence>
<evidence type="ECO:0000313" key="1">
    <source>
        <dbReference type="EMBL" id="KAH7965151.1"/>
    </source>
</evidence>
<gene>
    <name evidence="1" type="ORF">HPB49_004322</name>
</gene>
<dbReference type="EMBL" id="CM023471">
    <property type="protein sequence ID" value="KAH7965151.1"/>
    <property type="molecule type" value="Genomic_DNA"/>
</dbReference>
<accession>A0ACB8DAM0</accession>
<proteinExistence type="predicted"/>
<protein>
    <submittedName>
        <fullName evidence="1">Uncharacterized protein</fullName>
    </submittedName>
</protein>
<dbReference type="Proteomes" id="UP000821865">
    <property type="component" value="Chromosome 2"/>
</dbReference>
<comment type="caution">
    <text evidence="1">The sequence shown here is derived from an EMBL/GenBank/DDBJ whole genome shotgun (WGS) entry which is preliminary data.</text>
</comment>
<evidence type="ECO:0000313" key="2">
    <source>
        <dbReference type="Proteomes" id="UP000821865"/>
    </source>
</evidence>
<organism evidence="1 2">
    <name type="scientific">Dermacentor silvarum</name>
    <name type="common">Tick</name>
    <dbReference type="NCBI Taxonomy" id="543639"/>
    <lineage>
        <taxon>Eukaryota</taxon>
        <taxon>Metazoa</taxon>
        <taxon>Ecdysozoa</taxon>
        <taxon>Arthropoda</taxon>
        <taxon>Chelicerata</taxon>
        <taxon>Arachnida</taxon>
        <taxon>Acari</taxon>
        <taxon>Parasitiformes</taxon>
        <taxon>Ixodida</taxon>
        <taxon>Ixodoidea</taxon>
        <taxon>Ixodidae</taxon>
        <taxon>Rhipicephalinae</taxon>
        <taxon>Dermacentor</taxon>
    </lineage>
</organism>
<name>A0ACB8DAM0_DERSI</name>
<keyword evidence="2" id="KW-1185">Reference proteome</keyword>
<reference evidence="1" key="1">
    <citation type="submission" date="2020-05" db="EMBL/GenBank/DDBJ databases">
        <title>Large-scale comparative analyses of tick genomes elucidate their genetic diversity and vector capacities.</title>
        <authorList>
            <person name="Jia N."/>
            <person name="Wang J."/>
            <person name="Shi W."/>
            <person name="Du L."/>
            <person name="Sun Y."/>
            <person name="Zhan W."/>
            <person name="Jiang J."/>
            <person name="Wang Q."/>
            <person name="Zhang B."/>
            <person name="Ji P."/>
            <person name="Sakyi L.B."/>
            <person name="Cui X."/>
            <person name="Yuan T."/>
            <person name="Jiang B."/>
            <person name="Yang W."/>
            <person name="Lam T.T.-Y."/>
            <person name="Chang Q."/>
            <person name="Ding S."/>
            <person name="Wang X."/>
            <person name="Zhu J."/>
            <person name="Ruan X."/>
            <person name="Zhao L."/>
            <person name="Wei J."/>
            <person name="Que T."/>
            <person name="Du C."/>
            <person name="Cheng J."/>
            <person name="Dai P."/>
            <person name="Han X."/>
            <person name="Huang E."/>
            <person name="Gao Y."/>
            <person name="Liu J."/>
            <person name="Shao H."/>
            <person name="Ye R."/>
            <person name="Li L."/>
            <person name="Wei W."/>
            <person name="Wang X."/>
            <person name="Wang C."/>
            <person name="Yang T."/>
            <person name="Huo Q."/>
            <person name="Li W."/>
            <person name="Guo W."/>
            <person name="Chen H."/>
            <person name="Zhou L."/>
            <person name="Ni X."/>
            <person name="Tian J."/>
            <person name="Zhou Y."/>
            <person name="Sheng Y."/>
            <person name="Liu T."/>
            <person name="Pan Y."/>
            <person name="Xia L."/>
            <person name="Li J."/>
            <person name="Zhao F."/>
            <person name="Cao W."/>
        </authorList>
    </citation>
    <scope>NUCLEOTIDE SEQUENCE</scope>
    <source>
        <strain evidence="1">Dsil-2018</strain>
    </source>
</reference>